<accession>A0ABW5X971</accession>
<gene>
    <name evidence="2" type="ORF">ACFSYS_17605</name>
</gene>
<protein>
    <submittedName>
        <fullName evidence="2">LVIVD repeat-containing protein</fullName>
    </submittedName>
</protein>
<evidence type="ECO:0000313" key="2">
    <source>
        <dbReference type="EMBL" id="MFD2835110.1"/>
    </source>
</evidence>
<dbReference type="RefSeq" id="WP_251740249.1">
    <property type="nucleotide sequence ID" value="NZ_JBHUOJ010000037.1"/>
</dbReference>
<dbReference type="PROSITE" id="PS51257">
    <property type="entry name" value="PROKAR_LIPOPROTEIN"/>
    <property type="match status" value="1"/>
</dbReference>
<reference evidence="3" key="1">
    <citation type="journal article" date="2019" name="Int. J. Syst. Evol. Microbiol.">
        <title>The Global Catalogue of Microorganisms (GCM) 10K type strain sequencing project: providing services to taxonomists for standard genome sequencing and annotation.</title>
        <authorList>
            <consortium name="The Broad Institute Genomics Platform"/>
            <consortium name="The Broad Institute Genome Sequencing Center for Infectious Disease"/>
            <person name="Wu L."/>
            <person name="Ma J."/>
        </authorList>
    </citation>
    <scope>NUCLEOTIDE SEQUENCE [LARGE SCALE GENOMIC DNA]</scope>
    <source>
        <strain evidence="3">KCTC 52925</strain>
    </source>
</reference>
<proteinExistence type="predicted"/>
<organism evidence="2 3">
    <name type="scientific">Christiangramia antarctica</name>
    <dbReference type="NCBI Taxonomy" id="2058158"/>
    <lineage>
        <taxon>Bacteria</taxon>
        <taxon>Pseudomonadati</taxon>
        <taxon>Bacteroidota</taxon>
        <taxon>Flavobacteriia</taxon>
        <taxon>Flavobacteriales</taxon>
        <taxon>Flavobacteriaceae</taxon>
        <taxon>Christiangramia</taxon>
    </lineage>
</organism>
<dbReference type="SUPFAM" id="SSF101908">
    <property type="entry name" value="Putative isomerase YbhE"/>
    <property type="match status" value="1"/>
</dbReference>
<dbReference type="Proteomes" id="UP001597438">
    <property type="component" value="Unassembled WGS sequence"/>
</dbReference>
<sequence length="408" mass="46438">MKKLALLASLFLFVFTSCENEIDDSEYTSVAVPVKQSLQEFRASVKIQEPKDIQESGKIYAWNNYIFINDVQKGVHIIDNIDPFNPKNVQFINIPRNMDVAVKDNKLYADSGTDLVIFDLQDMNNIKEIGRVENVFPNVFPQTQLNATFIDYENFDPEKEVIIGFVIEKRKIEYATQPNWEDAFFANSAESSTGTGGSFARFSIKDDYLYVADDQKLSVFDIRNPAQTTLLNQDYAGFAIETLFNYEDHLYLGSDRGLYIFSIEDAAKPKEVSYLQHVLGCDPVVVEGDYAYVTIRGGNFCGQENNQLDVVNITDKHSPFIEQSYQMTNPYGLGIKGDWLFVCDGADGLKVFDKSNTPNLELIDHFKEINTYDVIPLEERLLMVGDNTLYQYSYKGNEVNLISTFTIN</sequence>
<evidence type="ECO:0000313" key="3">
    <source>
        <dbReference type="Proteomes" id="UP001597438"/>
    </source>
</evidence>
<name>A0ABW5X971_9FLAO</name>
<feature type="chain" id="PRO_5046873774" evidence="1">
    <location>
        <begin position="20"/>
        <end position="408"/>
    </location>
</feature>
<feature type="signal peptide" evidence="1">
    <location>
        <begin position="1"/>
        <end position="19"/>
    </location>
</feature>
<keyword evidence="1" id="KW-0732">Signal</keyword>
<comment type="caution">
    <text evidence="2">The sequence shown here is derived from an EMBL/GenBank/DDBJ whole genome shotgun (WGS) entry which is preliminary data.</text>
</comment>
<dbReference type="InterPro" id="IPR013211">
    <property type="entry name" value="LVIVD"/>
</dbReference>
<dbReference type="EMBL" id="JBHUOJ010000037">
    <property type="protein sequence ID" value="MFD2835110.1"/>
    <property type="molecule type" value="Genomic_DNA"/>
</dbReference>
<keyword evidence="3" id="KW-1185">Reference proteome</keyword>
<dbReference type="Pfam" id="PF08309">
    <property type="entry name" value="LVIVD"/>
    <property type="match status" value="3"/>
</dbReference>
<evidence type="ECO:0000256" key="1">
    <source>
        <dbReference type="SAM" id="SignalP"/>
    </source>
</evidence>